<dbReference type="Gene3D" id="3.30.160.60">
    <property type="entry name" value="Classic Zinc Finger"/>
    <property type="match status" value="1"/>
</dbReference>
<dbReference type="InterPro" id="IPR013087">
    <property type="entry name" value="Znf_C2H2_type"/>
</dbReference>
<protein>
    <recommendedName>
        <fullName evidence="2">C2H2-type domain-containing protein</fullName>
    </recommendedName>
</protein>
<reference evidence="3" key="1">
    <citation type="submission" date="2021-10" db="EMBL/GenBank/DDBJ databases">
        <title>De novo Genome Assembly of Clathrus columnatus (Basidiomycota, Fungi) Using Illumina and Nanopore Sequence Data.</title>
        <authorList>
            <person name="Ogiso-Tanaka E."/>
            <person name="Itagaki H."/>
            <person name="Hosoya T."/>
            <person name="Hosaka K."/>
        </authorList>
    </citation>
    <scope>NUCLEOTIDE SEQUENCE</scope>
    <source>
        <strain evidence="3">MO-923</strain>
    </source>
</reference>
<evidence type="ECO:0000313" key="4">
    <source>
        <dbReference type="Proteomes" id="UP001050691"/>
    </source>
</evidence>
<proteinExistence type="predicted"/>
<keyword evidence="1" id="KW-0862">Zinc</keyword>
<accession>A0AAV5AEH0</accession>
<dbReference type="EMBL" id="BPWL01000006">
    <property type="protein sequence ID" value="GJJ11584.1"/>
    <property type="molecule type" value="Genomic_DNA"/>
</dbReference>
<dbReference type="GO" id="GO:0008270">
    <property type="term" value="F:zinc ion binding"/>
    <property type="evidence" value="ECO:0007669"/>
    <property type="project" value="UniProtKB-KW"/>
</dbReference>
<evidence type="ECO:0000256" key="1">
    <source>
        <dbReference type="PROSITE-ProRule" id="PRU00042"/>
    </source>
</evidence>
<comment type="caution">
    <text evidence="3">The sequence shown here is derived from an EMBL/GenBank/DDBJ whole genome shotgun (WGS) entry which is preliminary data.</text>
</comment>
<evidence type="ECO:0000259" key="2">
    <source>
        <dbReference type="PROSITE" id="PS50157"/>
    </source>
</evidence>
<feature type="domain" description="C2H2-type" evidence="2">
    <location>
        <begin position="112"/>
        <end position="143"/>
    </location>
</feature>
<name>A0AAV5AEH0_9AGAM</name>
<organism evidence="3 4">
    <name type="scientific">Clathrus columnatus</name>
    <dbReference type="NCBI Taxonomy" id="1419009"/>
    <lineage>
        <taxon>Eukaryota</taxon>
        <taxon>Fungi</taxon>
        <taxon>Dikarya</taxon>
        <taxon>Basidiomycota</taxon>
        <taxon>Agaricomycotina</taxon>
        <taxon>Agaricomycetes</taxon>
        <taxon>Phallomycetidae</taxon>
        <taxon>Phallales</taxon>
        <taxon>Clathraceae</taxon>
        <taxon>Clathrus</taxon>
    </lineage>
</organism>
<dbReference type="AlphaFoldDB" id="A0AAV5AEH0"/>
<keyword evidence="4" id="KW-1185">Reference proteome</keyword>
<keyword evidence="1" id="KW-0863">Zinc-finger</keyword>
<evidence type="ECO:0000313" key="3">
    <source>
        <dbReference type="EMBL" id="GJJ11584.1"/>
    </source>
</evidence>
<gene>
    <name evidence="3" type="ORF">Clacol_005819</name>
</gene>
<dbReference type="Proteomes" id="UP001050691">
    <property type="component" value="Unassembled WGS sequence"/>
</dbReference>
<sequence length="163" mass="19063">MQFQHSDFEPSTPQQWQHRCVKRKTFAKVWMWTSVHNVRSGELFLAVCLYPDCPDRGQIFTSKEVVEQHIDQCHCGKEDQPYVCVHPRCYKWYAHRVSAHRHETGERDGLAFQCSVPGCEKSFSRKDACNVHERSCLRRNVKEKIRHSPYPVSVARNASTICL</sequence>
<dbReference type="PROSITE" id="PS50157">
    <property type="entry name" value="ZINC_FINGER_C2H2_2"/>
    <property type="match status" value="1"/>
</dbReference>
<keyword evidence="1" id="KW-0479">Metal-binding</keyword>